<reference evidence="2 3" key="1">
    <citation type="submission" date="2018-02" db="EMBL/GenBank/DDBJ databases">
        <title>Mycoplasma marinum and Mycoplasma todarodis sp. nov., moderately halophilic and psychrotolerant mycoplasmas isolated from cephalopods.</title>
        <authorList>
            <person name="Viver T."/>
        </authorList>
    </citation>
    <scope>NUCLEOTIDE SEQUENCE [LARGE SCALE GENOMIC DNA]</scope>
    <source>
        <strain evidence="2 3">PE</strain>
    </source>
</reference>
<comment type="caution">
    <text evidence="2">The sequence shown here is derived from an EMBL/GenBank/DDBJ whole genome shotgun (WGS) entry which is preliminary data.</text>
</comment>
<evidence type="ECO:0000313" key="3">
    <source>
        <dbReference type="Proteomes" id="UP000294192"/>
    </source>
</evidence>
<dbReference type="InterPro" id="IPR058660">
    <property type="entry name" value="WHD_DnaB"/>
</dbReference>
<dbReference type="RefSeq" id="WP_131599079.1">
    <property type="nucleotide sequence ID" value="NZ_CBDBYK010000012.1"/>
</dbReference>
<dbReference type="Pfam" id="PF25888">
    <property type="entry name" value="WHD_DnaB"/>
    <property type="match status" value="1"/>
</dbReference>
<organism evidence="2 3">
    <name type="scientific">Mycoplasma marinum</name>
    <dbReference type="NCBI Taxonomy" id="1937190"/>
    <lineage>
        <taxon>Bacteria</taxon>
        <taxon>Bacillati</taxon>
        <taxon>Mycoplasmatota</taxon>
        <taxon>Mollicutes</taxon>
        <taxon>Mycoplasmataceae</taxon>
        <taxon>Mycoplasma</taxon>
    </lineage>
</organism>
<gene>
    <name evidence="2" type="ORF">C4B24_02665</name>
</gene>
<name>A0A4R0XU89_9MOLU</name>
<accession>A0A4R0XU89</accession>
<evidence type="ECO:0000313" key="2">
    <source>
        <dbReference type="EMBL" id="TCG11239.1"/>
    </source>
</evidence>
<proteinExistence type="predicted"/>
<keyword evidence="3" id="KW-1185">Reference proteome</keyword>
<feature type="domain" description="Replicative helicase loading/DNA remodeling protein DnaB N-terminal winged helix" evidence="1">
    <location>
        <begin position="9"/>
        <end position="165"/>
    </location>
</feature>
<dbReference type="OrthoDB" id="395744at2"/>
<dbReference type="EMBL" id="PSZO01000010">
    <property type="protein sequence ID" value="TCG11239.1"/>
    <property type="molecule type" value="Genomic_DNA"/>
</dbReference>
<dbReference type="AlphaFoldDB" id="A0A4R0XU89"/>
<sequence>MNQYIVETNEYITHIDLKNIRTLYLPIIGTKAVALYQSLADEALDTFKVDYRYITALMNSLQFNKEELLSARKTLEAVGLLKTYSNETRATFLFAILRPLNVQKLFNNKLLLNKLINSIGEVEVERLMFESKTQTIDKSGFVEISAKYHELFDVTTTQTIQRTTEITLPSFSNKEQAIKATTAEMFTKFLTNNVAGPSLAKTFDTLRDLGFSNESLNYIQDYSYKINKKVVAKYVETIAYDLHKTNITSSADIARELMNASMSKKQEIKKIEAPTETIAEGSELSLDEIFSDLFS</sequence>
<dbReference type="Proteomes" id="UP000294192">
    <property type="component" value="Unassembled WGS sequence"/>
</dbReference>
<evidence type="ECO:0000259" key="1">
    <source>
        <dbReference type="Pfam" id="PF25888"/>
    </source>
</evidence>
<protein>
    <recommendedName>
        <fullName evidence="1">Replicative helicase loading/DNA remodeling protein DnaB N-terminal winged helix domain-containing protein</fullName>
    </recommendedName>
</protein>